<dbReference type="Proteomes" id="UP000245765">
    <property type="component" value="Unassembled WGS sequence"/>
</dbReference>
<dbReference type="OrthoDB" id="9839895at2"/>
<reference evidence="2" key="1">
    <citation type="submission" date="2018-05" db="EMBL/GenBank/DDBJ databases">
        <authorList>
            <person name="Du Z."/>
            <person name="Wang X."/>
        </authorList>
    </citation>
    <scope>NUCLEOTIDE SEQUENCE [LARGE SCALE GENOMIC DNA]</scope>
    <source>
        <strain evidence="2">CQN31</strain>
    </source>
</reference>
<dbReference type="RefSeq" id="WP_109869506.1">
    <property type="nucleotide sequence ID" value="NZ_QGNA01000001.1"/>
</dbReference>
<evidence type="ECO:0000313" key="2">
    <source>
        <dbReference type="Proteomes" id="UP000245765"/>
    </source>
</evidence>
<name>A0A317FJE3_9PROT</name>
<dbReference type="AlphaFoldDB" id="A0A317FJE3"/>
<evidence type="ECO:0000313" key="1">
    <source>
        <dbReference type="EMBL" id="PWS38885.1"/>
    </source>
</evidence>
<dbReference type="PROSITE" id="PS51257">
    <property type="entry name" value="PROKAR_LIPOPROTEIN"/>
    <property type="match status" value="1"/>
</dbReference>
<protein>
    <submittedName>
        <fullName evidence="1">Uncharacterized protein</fullName>
    </submittedName>
</protein>
<comment type="caution">
    <text evidence="1">The sequence shown here is derived from an EMBL/GenBank/DDBJ whole genome shotgun (WGS) entry which is preliminary data.</text>
</comment>
<gene>
    <name evidence="1" type="ORF">DFH01_06460</name>
</gene>
<sequence length="224" mass="23644">MRRTAALLLVLLLAACQQPSRETVQLAGELRRSPPGTTLAIADRPFDCDVADRACVTLWLHRGAACATLAEAPTTPEAQRPARRDCAVQSFSRARALMPPDATADERMETAIRLADALERQRDRAIGEQRRTDNAAILAAVAPLRASPRGPGDGYADYYAAGVTLNRVQSGDIAAAGRCAALAEARDQAAGAAEAPGLPPLGNRIGQRRAAIAAQFAAQTPRCP</sequence>
<keyword evidence="2" id="KW-1185">Reference proteome</keyword>
<dbReference type="EMBL" id="QGNA01000001">
    <property type="protein sequence ID" value="PWS38885.1"/>
    <property type="molecule type" value="Genomic_DNA"/>
</dbReference>
<organism evidence="1 2">
    <name type="scientific">Falsiroseomonas bella</name>
    <dbReference type="NCBI Taxonomy" id="2184016"/>
    <lineage>
        <taxon>Bacteria</taxon>
        <taxon>Pseudomonadati</taxon>
        <taxon>Pseudomonadota</taxon>
        <taxon>Alphaproteobacteria</taxon>
        <taxon>Acetobacterales</taxon>
        <taxon>Roseomonadaceae</taxon>
        <taxon>Falsiroseomonas</taxon>
    </lineage>
</organism>
<proteinExistence type="predicted"/>
<accession>A0A317FJE3</accession>